<evidence type="ECO:0000259" key="3">
    <source>
        <dbReference type="PROSITE" id="PS01031"/>
    </source>
</evidence>
<name>A0ABU2U8L1_9ACTN</name>
<dbReference type="PANTHER" id="PTHR11527">
    <property type="entry name" value="HEAT-SHOCK PROTEIN 20 FAMILY MEMBER"/>
    <property type="match status" value="1"/>
</dbReference>
<dbReference type="InterPro" id="IPR002068">
    <property type="entry name" value="A-crystallin/Hsp20_dom"/>
</dbReference>
<evidence type="ECO:0000256" key="1">
    <source>
        <dbReference type="PROSITE-ProRule" id="PRU00285"/>
    </source>
</evidence>
<feature type="domain" description="SHSP" evidence="3">
    <location>
        <begin position="1"/>
        <end position="104"/>
    </location>
</feature>
<dbReference type="RefSeq" id="WP_311700935.1">
    <property type="nucleotide sequence ID" value="NZ_JAVREY010000112.1"/>
</dbReference>
<evidence type="ECO:0000256" key="2">
    <source>
        <dbReference type="RuleBase" id="RU003616"/>
    </source>
</evidence>
<gene>
    <name evidence="4" type="ORF">RM764_42305</name>
</gene>
<dbReference type="Gene3D" id="2.60.40.790">
    <property type="match status" value="1"/>
</dbReference>
<accession>A0ABU2U8L1</accession>
<comment type="caution">
    <text evidence="4">The sequence shown here is derived from an EMBL/GenBank/DDBJ whole genome shotgun (WGS) entry which is preliminary data.</text>
</comment>
<proteinExistence type="inferred from homology"/>
<organism evidence="4 5">
    <name type="scientific">Streptomyces gibsoniae</name>
    <dbReference type="NCBI Taxonomy" id="3075529"/>
    <lineage>
        <taxon>Bacteria</taxon>
        <taxon>Bacillati</taxon>
        <taxon>Actinomycetota</taxon>
        <taxon>Actinomycetes</taxon>
        <taxon>Kitasatosporales</taxon>
        <taxon>Streptomycetaceae</taxon>
        <taxon>Streptomyces</taxon>
    </lineage>
</organism>
<keyword evidence="5" id="KW-1185">Reference proteome</keyword>
<dbReference type="EMBL" id="JAVREY010000112">
    <property type="protein sequence ID" value="MDT0469509.1"/>
    <property type="molecule type" value="Genomic_DNA"/>
</dbReference>
<dbReference type="InterPro" id="IPR008978">
    <property type="entry name" value="HSP20-like_chaperone"/>
</dbReference>
<evidence type="ECO:0000313" key="5">
    <source>
        <dbReference type="Proteomes" id="UP001183809"/>
    </source>
</evidence>
<protein>
    <submittedName>
        <fullName evidence="4">Hsp20/alpha crystallin family protein</fullName>
    </submittedName>
</protein>
<dbReference type="SUPFAM" id="SSF49764">
    <property type="entry name" value="HSP20-like chaperones"/>
    <property type="match status" value="1"/>
</dbReference>
<sequence length="104" mass="11670">MRACAGEDTCAPRVEAELPGVERDDIDVEVSERELRITGDYKEREREGVLRRSTRRTGRFEYRALLPADVKSDEVKATLSDGVLTVTVPKARATKLRHIKITGS</sequence>
<dbReference type="Proteomes" id="UP001183809">
    <property type="component" value="Unassembled WGS sequence"/>
</dbReference>
<dbReference type="Pfam" id="PF00011">
    <property type="entry name" value="HSP20"/>
    <property type="match status" value="1"/>
</dbReference>
<reference evidence="5" key="1">
    <citation type="submission" date="2023-07" db="EMBL/GenBank/DDBJ databases">
        <title>30 novel species of actinomycetes from the DSMZ collection.</title>
        <authorList>
            <person name="Nouioui I."/>
        </authorList>
    </citation>
    <scope>NUCLEOTIDE SEQUENCE [LARGE SCALE GENOMIC DNA]</scope>
    <source>
        <strain evidence="5">DSM 41699</strain>
    </source>
</reference>
<dbReference type="InterPro" id="IPR031107">
    <property type="entry name" value="Small_HSP"/>
</dbReference>
<dbReference type="PROSITE" id="PS01031">
    <property type="entry name" value="SHSP"/>
    <property type="match status" value="1"/>
</dbReference>
<dbReference type="CDD" id="cd06464">
    <property type="entry name" value="ACD_sHsps-like"/>
    <property type="match status" value="1"/>
</dbReference>
<evidence type="ECO:0000313" key="4">
    <source>
        <dbReference type="EMBL" id="MDT0469509.1"/>
    </source>
</evidence>
<comment type="similarity">
    <text evidence="1 2">Belongs to the small heat shock protein (HSP20) family.</text>
</comment>